<feature type="compositionally biased region" description="Basic and acidic residues" evidence="5">
    <location>
        <begin position="1969"/>
        <end position="1989"/>
    </location>
</feature>
<feature type="compositionally biased region" description="Basic and acidic residues" evidence="5">
    <location>
        <begin position="1667"/>
        <end position="1716"/>
    </location>
</feature>
<keyword evidence="10" id="KW-1185">Reference proteome</keyword>
<feature type="compositionally biased region" description="Low complexity" evidence="5">
    <location>
        <begin position="1933"/>
        <end position="1950"/>
    </location>
</feature>
<feature type="domain" description="THO complex subunit 2 N-terminal" evidence="8">
    <location>
        <begin position="94"/>
        <end position="672"/>
    </location>
</feature>
<comment type="subcellular location">
    <subcellularLocation>
        <location evidence="1">Nucleus</location>
    </subcellularLocation>
</comment>
<dbReference type="GO" id="GO:0003729">
    <property type="term" value="F:mRNA binding"/>
    <property type="evidence" value="ECO:0007669"/>
    <property type="project" value="TreeGrafter"/>
</dbReference>
<feature type="compositionally biased region" description="Basic and acidic residues" evidence="5">
    <location>
        <begin position="1729"/>
        <end position="1773"/>
    </location>
</feature>
<feature type="region of interest" description="Disordered" evidence="5">
    <location>
        <begin position="1067"/>
        <end position="1152"/>
    </location>
</feature>
<feature type="compositionally biased region" description="Low complexity" evidence="5">
    <location>
        <begin position="1627"/>
        <end position="1661"/>
    </location>
</feature>
<proteinExistence type="inferred from homology"/>
<feature type="compositionally biased region" description="Basic and acidic residues" evidence="5">
    <location>
        <begin position="1605"/>
        <end position="1616"/>
    </location>
</feature>
<dbReference type="GO" id="GO:0006397">
    <property type="term" value="P:mRNA processing"/>
    <property type="evidence" value="ECO:0007669"/>
    <property type="project" value="InterPro"/>
</dbReference>
<dbReference type="GO" id="GO:0000445">
    <property type="term" value="C:THO complex part of transcription export complex"/>
    <property type="evidence" value="ECO:0007669"/>
    <property type="project" value="TreeGrafter"/>
</dbReference>
<feature type="domain" description="THO complex subunitTHOC2 C-terminal" evidence="6">
    <location>
        <begin position="1186"/>
        <end position="1529"/>
    </location>
</feature>
<feature type="compositionally biased region" description="Polar residues" evidence="5">
    <location>
        <begin position="1549"/>
        <end position="1567"/>
    </location>
</feature>
<feature type="compositionally biased region" description="Basic and acidic residues" evidence="5">
    <location>
        <begin position="1817"/>
        <end position="1858"/>
    </location>
</feature>
<evidence type="ECO:0000256" key="1">
    <source>
        <dbReference type="ARBA" id="ARBA00004123"/>
    </source>
</evidence>
<evidence type="ECO:0000313" key="9">
    <source>
        <dbReference type="EMBL" id="KAJ2863763.1"/>
    </source>
</evidence>
<feature type="compositionally biased region" description="Polar residues" evidence="5">
    <location>
        <begin position="2036"/>
        <end position="2045"/>
    </location>
</feature>
<evidence type="ECO:0000259" key="8">
    <source>
        <dbReference type="Pfam" id="PF16134"/>
    </source>
</evidence>
<feature type="region of interest" description="Disordered" evidence="5">
    <location>
        <begin position="1549"/>
        <end position="2073"/>
    </location>
</feature>
<evidence type="ECO:0000259" key="6">
    <source>
        <dbReference type="Pfam" id="PF11262"/>
    </source>
</evidence>
<dbReference type="Proteomes" id="UP001140074">
    <property type="component" value="Unassembled WGS sequence"/>
</dbReference>
<gene>
    <name evidence="9" type="primary">RLR1</name>
    <name evidence="9" type="ORF">GGH94_003370</name>
</gene>
<feature type="compositionally biased region" description="Basic and acidic residues" evidence="5">
    <location>
        <begin position="1136"/>
        <end position="1147"/>
    </location>
</feature>
<dbReference type="GO" id="GO:0006406">
    <property type="term" value="P:mRNA export from nucleus"/>
    <property type="evidence" value="ECO:0007669"/>
    <property type="project" value="InterPro"/>
</dbReference>
<comment type="caution">
    <text evidence="9">The sequence shown here is derived from an EMBL/GenBank/DDBJ whole genome shotgun (WGS) entry which is preliminary data.</text>
</comment>
<dbReference type="InterPro" id="IPR021726">
    <property type="entry name" value="THO_THOC2_N"/>
</dbReference>
<evidence type="ECO:0000256" key="2">
    <source>
        <dbReference type="ARBA" id="ARBA00007857"/>
    </source>
</evidence>
<comment type="similarity">
    <text evidence="2">Belongs to the THOC2 family.</text>
</comment>
<sequence>MDSIGLYSGMPLEPSVVEQIRMGDWSPSVNDKLTQALLLRTGTEAQLCSQILRAVCAVDSNGRAPDSDKFGHGISQWIEHCVKAIKNTNHASEGGAHTDHDLVRSRLAAALVETVWVLGVEWEPDTADGSDERWRDEQLQHAEQNKALLQMTKALIASGVISPDLAKERLDADFLEQLGTIPSAVVFTRKYIRLNTTVNFKQTKFNLVSEQGEGFSKLVTLIQATMAAVVPHQISSDILRAVSDNPGAESRGSVVLHALRSLEDLQQRVRCLLVDVNRLIGVFNLDPNRVLDIILDCFMSSVRFYWAFYIALLDASPWCQSQADSLKVAQLVGWKLQFYINGPASDYKYMDELTTMAGLLITHRLIRLPDLYSMLQPSTSEAVDKEYDAWQAKQKEQQLGDAGGMLAKMGGLEDTGGDVGEDNHAAEEASTNPTNRWANQHALLCAKLLAMGDAPSALVYMKRFPHMARIHQPLADLAARVVDASTIELYRRTDCVRAPVKPCLRLKTRITTPCTDAVDAWKLPCARHEGIADAHAQPNFVLTPLVTKPTDVFFYEKFWLLDAAQRMPAVCQLSDLPRVLAPWLNVAFLRLHESPALITRLIRLCRYGLTRRLGEEAQWIGALRAWILPSISFSTPSAVLSNEVWQLISTMPLAKRYELYGDWDSILTSGKPMLPLVLPSKAGNSASSGAAADSQSKAMSLDGALEDSDCGDSEAVREASPAGSLFTPPYVEIEMLHHEIRRKVRSIMRRLSGDTVKLMGRQLCSLCHPSPTLSIKIILDQVCSYDNLVDSVVEAFRYLTPLDADVLFFVVLRILDDPSSTKLKDDGVNAAHWLQCMSLFIASYSHRHENQRLDVVLDYILKRTVRAVRTEGMPVPELVVISDSVLKLAAIDAMANATEEQTLALQGGHHLSNEAFSMISPWILPQDATVETVLAINTDNRLTKRMAMWLTNLIVNRGQALSFAVALSVHAEMVVKTASLPLSNVVAIYDREIERIYQLFHLMQSNLRPEKYARLIPGPHTLVNQYGMSWGLAILWGRPSVAAHLAQGLKRWEEEGEKVHVEIVELDDGETGPEDGAAAADDAQHPTQPPGEVAAAQSKEEAKSAAHSPGQGSPAPQSPTLAKGKNTGPAMDVDNSDDRAQSKESRPVDGQPRVVASLKFEAPLLSRDFVDHIARTLPPQALAAGLSPEFVAVFWVLTSHDVDVPYDRYEKEVEIQNNVIKRIDAIAKQSHSRSKTAQLTQIRSRASLAVDCLEKEMAEQKLHVSRIRKWLIAQKDYWFCMAPEQRKLITQALLQHCILPRAVLSASDASFCARFLWMMHFPLATNKFSLMIVYDNVFSDSLSTILAALTESEARCYAKFLNASLALLAPLHLLEAQYKERAVNAWRGLTGFQKYSRYKRGYLPPKSRTIRQATPTDQTRDRGDALRIASRSTMLSHDDFRTVMRKWQVTLTKAFISTLDSDRNDTVRNGILALREMQKTFPVISQCGRRVLDKVTEIAEGGRSTSGEGSAGGSPDSNKNLKVMATSYGAYLGMAKKNWISESSYYPVQTKDSLPQSPRPSNLQSSVKPDARATVKAPESADGGGSPRGSRSERGDGRATPSTESRPDKSYDERARPPARRPILIGTVAMAAAAAAAATSMSTSVSPQAAALDADGSGAASHGNRLSTHDAEQSRRSKGDGTSRTEDMGAGRDHDGRRYRDRDRDRDHGRQRERQPGTDAHPPPLSADYSRRDSRSLRDSPVQLDREASHPEAHQQKRARDDSVSDSKLEPPRQRPATSTSMSNIREVSPAASGKPVGSALPPSVTLATKSLVTKPSSEDADRKRKELRAQLLKQQEEKQKQRQMEDPPAVERHERDGPGGPSRHSSSERAGAGESKDGGSGRRDRRISSRLSGVNESPGQQQQPQHSSGRDGGGLSSSGAFGRLGLPAQTHATSTQGRQQQQQSRRQAQPDNAAQSNYVDRNSRRHGRGADGNRNHSPPSRDDKHALADEPASIRISSGRQAAKGDLSRSAGGNVSGGGSTTTTHRRGAGDARQSGENSDSNANGSRRGSKRGRGGGGETRDWSDGGKRRRK</sequence>
<dbReference type="PANTHER" id="PTHR21597">
    <property type="entry name" value="THO2 PROTEIN"/>
    <property type="match status" value="1"/>
</dbReference>
<feature type="domain" description="THO complex subunitTHOC2 N-terminal" evidence="7">
    <location>
        <begin position="765"/>
        <end position="838"/>
    </location>
</feature>
<evidence type="ECO:0000313" key="10">
    <source>
        <dbReference type="Proteomes" id="UP001140074"/>
    </source>
</evidence>
<evidence type="ECO:0000256" key="4">
    <source>
        <dbReference type="ARBA" id="ARBA00023242"/>
    </source>
</evidence>
<evidence type="ECO:0000259" key="7">
    <source>
        <dbReference type="Pfam" id="PF11732"/>
    </source>
</evidence>
<dbReference type="Pfam" id="PF11262">
    <property type="entry name" value="Tho2"/>
    <property type="match status" value="1"/>
</dbReference>
<evidence type="ECO:0000256" key="3">
    <source>
        <dbReference type="ARBA" id="ARBA00019596"/>
    </source>
</evidence>
<feature type="compositionally biased region" description="Basic and acidic residues" evidence="5">
    <location>
        <begin position="2060"/>
        <end position="2073"/>
    </location>
</feature>
<feature type="compositionally biased region" description="Low complexity" evidence="5">
    <location>
        <begin position="1890"/>
        <end position="1908"/>
    </location>
</feature>
<organism evidence="9 10">
    <name type="scientific">Coemansia aciculifera</name>
    <dbReference type="NCBI Taxonomy" id="417176"/>
    <lineage>
        <taxon>Eukaryota</taxon>
        <taxon>Fungi</taxon>
        <taxon>Fungi incertae sedis</taxon>
        <taxon>Zoopagomycota</taxon>
        <taxon>Kickxellomycotina</taxon>
        <taxon>Kickxellomycetes</taxon>
        <taxon>Kickxellales</taxon>
        <taxon>Kickxellaceae</taxon>
        <taxon>Coemansia</taxon>
    </lineage>
</organism>
<dbReference type="Pfam" id="PF16134">
    <property type="entry name" value="THOC2_N"/>
    <property type="match status" value="1"/>
</dbReference>
<feature type="compositionally biased region" description="Polar residues" evidence="5">
    <location>
        <begin position="1776"/>
        <end position="1786"/>
    </location>
</feature>
<feature type="compositionally biased region" description="Polar residues" evidence="5">
    <location>
        <begin position="1951"/>
        <end position="1961"/>
    </location>
</feature>
<feature type="compositionally biased region" description="Low complexity" evidence="5">
    <location>
        <begin position="1105"/>
        <end position="1119"/>
    </location>
</feature>
<dbReference type="PANTHER" id="PTHR21597:SF0">
    <property type="entry name" value="THO COMPLEX SUBUNIT 2"/>
    <property type="match status" value="1"/>
</dbReference>
<keyword evidence="4" id="KW-0539">Nucleus</keyword>
<evidence type="ECO:0000256" key="5">
    <source>
        <dbReference type="SAM" id="MobiDB-lite"/>
    </source>
</evidence>
<name>A0A9W8M4I8_9FUNG</name>
<accession>A0A9W8M4I8</accession>
<protein>
    <recommendedName>
        <fullName evidence="3">THO complex subunit 2</fullName>
    </recommendedName>
</protein>
<feature type="compositionally biased region" description="Polar residues" evidence="5">
    <location>
        <begin position="1806"/>
        <end position="1816"/>
    </location>
</feature>
<reference evidence="9" key="1">
    <citation type="submission" date="2022-07" db="EMBL/GenBank/DDBJ databases">
        <title>Phylogenomic reconstructions and comparative analyses of Kickxellomycotina fungi.</title>
        <authorList>
            <person name="Reynolds N.K."/>
            <person name="Stajich J.E."/>
            <person name="Barry K."/>
            <person name="Grigoriev I.V."/>
            <person name="Crous P."/>
            <person name="Smith M.E."/>
        </authorList>
    </citation>
    <scope>NUCLEOTIDE SEQUENCE</scope>
    <source>
        <strain evidence="9">RSA 476</strain>
    </source>
</reference>
<dbReference type="InterPro" id="IPR032302">
    <property type="entry name" value="THOC2_N"/>
</dbReference>
<dbReference type="InterPro" id="IPR040007">
    <property type="entry name" value="Tho2"/>
</dbReference>
<feature type="region of interest" description="Disordered" evidence="5">
    <location>
        <begin position="1499"/>
        <end position="1520"/>
    </location>
</feature>
<dbReference type="Pfam" id="PF11732">
    <property type="entry name" value="Thoc2"/>
    <property type="match status" value="1"/>
</dbReference>
<dbReference type="EMBL" id="JANBUY010000111">
    <property type="protein sequence ID" value="KAJ2863763.1"/>
    <property type="molecule type" value="Genomic_DNA"/>
</dbReference>
<dbReference type="InterPro" id="IPR021418">
    <property type="entry name" value="THO_THOC2_C"/>
</dbReference>